<feature type="transmembrane region" description="Helical" evidence="8">
    <location>
        <begin position="139"/>
        <end position="159"/>
    </location>
</feature>
<evidence type="ECO:0000256" key="8">
    <source>
        <dbReference type="SAM" id="Phobius"/>
    </source>
</evidence>
<dbReference type="InParanoid" id="A0A1Y1W6L3"/>
<dbReference type="Proteomes" id="UP000193498">
    <property type="component" value="Unassembled WGS sequence"/>
</dbReference>
<feature type="non-terminal residue" evidence="9">
    <location>
        <position position="253"/>
    </location>
</feature>
<dbReference type="InterPro" id="IPR050363">
    <property type="entry name" value="MIP/Aquaporin"/>
</dbReference>
<dbReference type="OrthoDB" id="3222at2759"/>
<dbReference type="SUPFAM" id="SSF81338">
    <property type="entry name" value="Aquaporin-like"/>
    <property type="match status" value="1"/>
</dbReference>
<dbReference type="Pfam" id="PF00230">
    <property type="entry name" value="MIP"/>
    <property type="match status" value="1"/>
</dbReference>
<keyword evidence="6 8" id="KW-0472">Membrane</keyword>
<name>A0A1Y1W6L3_9FUNG</name>
<feature type="transmembrane region" description="Helical" evidence="8">
    <location>
        <begin position="12"/>
        <end position="30"/>
    </location>
</feature>
<evidence type="ECO:0000256" key="1">
    <source>
        <dbReference type="ARBA" id="ARBA00004141"/>
    </source>
</evidence>
<sequence>WSRLETARNQVCAEFIGTFLLMFFSYAGNAQSILYQSQFSILAAPLGLAAGLYVSGGVSGGHLNPAITISFAIHRKFPWRKVPRYIGAQVLGAFCAALFAFLYYWPDINHFDQGLHRVTGEFATSGIFAYNPPSYRSNLAGFFREVINDLVFLLGIYGITDVKNGQANGYVVLGVSFHFLAVLVCFGKEIYLAAGMGGNAINPAGDFCGRAVAAMVGYGSEVFSANSYYFWITLIGPFLGASLGGLFYRLFIH</sequence>
<feature type="transmembrane region" description="Helical" evidence="8">
    <location>
        <begin position="85"/>
        <end position="105"/>
    </location>
</feature>
<dbReference type="InterPro" id="IPR000425">
    <property type="entry name" value="MIP"/>
</dbReference>
<evidence type="ECO:0000256" key="3">
    <source>
        <dbReference type="ARBA" id="ARBA00022448"/>
    </source>
</evidence>
<dbReference type="GO" id="GO:0015250">
    <property type="term" value="F:water channel activity"/>
    <property type="evidence" value="ECO:0007669"/>
    <property type="project" value="TreeGrafter"/>
</dbReference>
<organism evidence="9 10">
    <name type="scientific">Basidiobolus meristosporus CBS 931.73</name>
    <dbReference type="NCBI Taxonomy" id="1314790"/>
    <lineage>
        <taxon>Eukaryota</taxon>
        <taxon>Fungi</taxon>
        <taxon>Fungi incertae sedis</taxon>
        <taxon>Zoopagomycota</taxon>
        <taxon>Entomophthoromycotina</taxon>
        <taxon>Basidiobolomycetes</taxon>
        <taxon>Basidiobolales</taxon>
        <taxon>Basidiobolaceae</taxon>
        <taxon>Basidiobolus</taxon>
    </lineage>
</organism>
<comment type="caution">
    <text evidence="9">The sequence shown here is derived from an EMBL/GenBank/DDBJ whole genome shotgun (WGS) entry which is preliminary data.</text>
</comment>
<dbReference type="PANTHER" id="PTHR43829">
    <property type="entry name" value="AQUAPORIN OR AQUAGLYCEROPORIN RELATED"/>
    <property type="match status" value="1"/>
</dbReference>
<dbReference type="PROSITE" id="PS00221">
    <property type="entry name" value="MIP"/>
    <property type="match status" value="1"/>
</dbReference>
<comment type="subcellular location">
    <subcellularLocation>
        <location evidence="1">Membrane</location>
        <topology evidence="1">Multi-pass membrane protein</topology>
    </subcellularLocation>
</comment>
<feature type="non-terminal residue" evidence="9">
    <location>
        <position position="1"/>
    </location>
</feature>
<keyword evidence="4 7" id="KW-0812">Transmembrane</keyword>
<keyword evidence="5 8" id="KW-1133">Transmembrane helix</keyword>
<feature type="transmembrane region" description="Helical" evidence="8">
    <location>
        <begin position="171"/>
        <end position="194"/>
    </location>
</feature>
<evidence type="ECO:0000256" key="7">
    <source>
        <dbReference type="RuleBase" id="RU000477"/>
    </source>
</evidence>
<protein>
    <submittedName>
        <fullName evidence="9">Aquaporin-like protein</fullName>
    </submittedName>
</protein>
<dbReference type="Gene3D" id="1.20.1080.10">
    <property type="entry name" value="Glycerol uptake facilitator protein"/>
    <property type="match status" value="1"/>
</dbReference>
<dbReference type="GO" id="GO:0005886">
    <property type="term" value="C:plasma membrane"/>
    <property type="evidence" value="ECO:0007669"/>
    <property type="project" value="TreeGrafter"/>
</dbReference>
<dbReference type="InterPro" id="IPR023271">
    <property type="entry name" value="Aquaporin-like"/>
</dbReference>
<accession>A0A1Y1W6L3</accession>
<keyword evidence="3 7" id="KW-0813">Transport</keyword>
<keyword evidence="10" id="KW-1185">Reference proteome</keyword>
<dbReference type="GO" id="GO:0015254">
    <property type="term" value="F:glycerol channel activity"/>
    <property type="evidence" value="ECO:0007669"/>
    <property type="project" value="TreeGrafter"/>
</dbReference>
<dbReference type="EMBL" id="MCFE01001096">
    <property type="protein sequence ID" value="ORX68886.1"/>
    <property type="molecule type" value="Genomic_DNA"/>
</dbReference>
<dbReference type="InterPro" id="IPR022357">
    <property type="entry name" value="MIP_CS"/>
</dbReference>
<dbReference type="PRINTS" id="PR00783">
    <property type="entry name" value="MINTRINSICP"/>
</dbReference>
<gene>
    <name evidence="9" type="ORF">K493DRAFT_129234</name>
</gene>
<evidence type="ECO:0000313" key="10">
    <source>
        <dbReference type="Proteomes" id="UP000193498"/>
    </source>
</evidence>
<evidence type="ECO:0000256" key="2">
    <source>
        <dbReference type="ARBA" id="ARBA00006175"/>
    </source>
</evidence>
<evidence type="ECO:0000256" key="6">
    <source>
        <dbReference type="ARBA" id="ARBA00023136"/>
    </source>
</evidence>
<comment type="similarity">
    <text evidence="2 7">Belongs to the MIP/aquaporin (TC 1.A.8) family.</text>
</comment>
<reference evidence="9 10" key="1">
    <citation type="submission" date="2016-07" db="EMBL/GenBank/DDBJ databases">
        <title>Pervasive Adenine N6-methylation of Active Genes in Fungi.</title>
        <authorList>
            <consortium name="DOE Joint Genome Institute"/>
            <person name="Mondo S.J."/>
            <person name="Dannebaum R.O."/>
            <person name="Kuo R.C."/>
            <person name="Labutti K."/>
            <person name="Haridas S."/>
            <person name="Kuo A."/>
            <person name="Salamov A."/>
            <person name="Ahrendt S.R."/>
            <person name="Lipzen A."/>
            <person name="Sullivan W."/>
            <person name="Andreopoulos W.B."/>
            <person name="Clum A."/>
            <person name="Lindquist E."/>
            <person name="Daum C."/>
            <person name="Ramamoorthy G.K."/>
            <person name="Gryganskyi A."/>
            <person name="Culley D."/>
            <person name="Magnuson J.K."/>
            <person name="James T.Y."/>
            <person name="O'Malley M.A."/>
            <person name="Stajich J.E."/>
            <person name="Spatafora J.W."/>
            <person name="Visel A."/>
            <person name="Grigoriev I.V."/>
        </authorList>
    </citation>
    <scope>NUCLEOTIDE SEQUENCE [LARGE SCALE GENOMIC DNA]</scope>
    <source>
        <strain evidence="9 10">CBS 931.73</strain>
    </source>
</reference>
<evidence type="ECO:0000256" key="4">
    <source>
        <dbReference type="ARBA" id="ARBA00022692"/>
    </source>
</evidence>
<dbReference type="AlphaFoldDB" id="A0A1Y1W6L3"/>
<feature type="transmembrane region" description="Helical" evidence="8">
    <location>
        <begin position="50"/>
        <end position="73"/>
    </location>
</feature>
<dbReference type="STRING" id="1314790.A0A1Y1W6L3"/>
<proteinExistence type="inferred from homology"/>
<evidence type="ECO:0000256" key="5">
    <source>
        <dbReference type="ARBA" id="ARBA00022989"/>
    </source>
</evidence>
<feature type="transmembrane region" description="Helical" evidence="8">
    <location>
        <begin position="228"/>
        <end position="251"/>
    </location>
</feature>
<dbReference type="PANTHER" id="PTHR43829:SF9">
    <property type="entry name" value="AQUAPORIN-9"/>
    <property type="match status" value="1"/>
</dbReference>
<evidence type="ECO:0000313" key="9">
    <source>
        <dbReference type="EMBL" id="ORX68886.1"/>
    </source>
</evidence>